<keyword evidence="3" id="KW-0812">Transmembrane</keyword>
<feature type="compositionally biased region" description="Pro residues" evidence="2">
    <location>
        <begin position="306"/>
        <end position="332"/>
    </location>
</feature>
<evidence type="ECO:0000313" key="6">
    <source>
        <dbReference type="EMBL" id="RPF27389.1"/>
    </source>
</evidence>
<protein>
    <submittedName>
        <fullName evidence="6">Uncharacterized protein DUF4349</fullName>
    </submittedName>
</protein>
<dbReference type="EMBL" id="RKRA01000001">
    <property type="protein sequence ID" value="RPF27389.1"/>
    <property type="molecule type" value="Genomic_DNA"/>
</dbReference>
<sequence length="332" mass="33657">MRLLRRLPALLVLLLLLTSCSMGGGDTASEESAGGGGVGAPGGGEGGDGAVTDSDGDGEVIDGDRQVISTGSMTLVVEDPAAAADEVTALVRAAGGRVDERSERAGGDGLEPSAWLVVRVPSDELDDTLDALAELGEQRDLDIGSVDVTGTARDLDARIGALEASVDRLLGLLADAQSSEALIAAESALNERQSELEALKAERRHIGEQVAMATVSVQLVARSSPTLEPSGFLGGLRTGWDALVSFVGAVLVTLGVLVPWIALAAVVTAIALPLWRRRRRAAPPRPGGRAPAPAQQPPAQATAPQHAPPPRQPPTGPTGPPSGPGAPPVSGA</sequence>
<feature type="region of interest" description="Disordered" evidence="2">
    <location>
        <begin position="25"/>
        <end position="60"/>
    </location>
</feature>
<dbReference type="Proteomes" id="UP000280726">
    <property type="component" value="Unassembled WGS sequence"/>
</dbReference>
<dbReference type="OrthoDB" id="186919at2"/>
<dbReference type="PROSITE" id="PS51257">
    <property type="entry name" value="PROKAR_LIPOPROTEIN"/>
    <property type="match status" value="1"/>
</dbReference>
<feature type="region of interest" description="Disordered" evidence="2">
    <location>
        <begin position="280"/>
        <end position="332"/>
    </location>
</feature>
<evidence type="ECO:0000256" key="3">
    <source>
        <dbReference type="SAM" id="Phobius"/>
    </source>
</evidence>
<keyword evidence="1" id="KW-0175">Coiled coil</keyword>
<evidence type="ECO:0000256" key="4">
    <source>
        <dbReference type="SAM" id="SignalP"/>
    </source>
</evidence>
<feature type="signal peptide" evidence="4">
    <location>
        <begin position="1"/>
        <end position="24"/>
    </location>
</feature>
<name>A0A3N4Z2B1_9MICO</name>
<proteinExistence type="predicted"/>
<keyword evidence="7" id="KW-1185">Reference proteome</keyword>
<dbReference type="RefSeq" id="WP_123916906.1">
    <property type="nucleotide sequence ID" value="NZ_RKRA01000001.1"/>
</dbReference>
<comment type="caution">
    <text evidence="6">The sequence shown here is derived from an EMBL/GenBank/DDBJ whole genome shotgun (WGS) entry which is preliminary data.</text>
</comment>
<organism evidence="6 7">
    <name type="scientific">Georgenia muralis</name>
    <dbReference type="NCBI Taxonomy" id="154117"/>
    <lineage>
        <taxon>Bacteria</taxon>
        <taxon>Bacillati</taxon>
        <taxon>Actinomycetota</taxon>
        <taxon>Actinomycetes</taxon>
        <taxon>Micrococcales</taxon>
        <taxon>Bogoriellaceae</taxon>
        <taxon>Georgenia</taxon>
    </lineage>
</organism>
<dbReference type="Pfam" id="PF14257">
    <property type="entry name" value="DUF4349"/>
    <property type="match status" value="1"/>
</dbReference>
<accession>A0A3N4Z2B1</accession>
<evidence type="ECO:0000259" key="5">
    <source>
        <dbReference type="Pfam" id="PF14257"/>
    </source>
</evidence>
<reference evidence="6 7" key="1">
    <citation type="submission" date="2018-11" db="EMBL/GenBank/DDBJ databases">
        <title>Sequencing the genomes of 1000 actinobacteria strains.</title>
        <authorList>
            <person name="Klenk H.-P."/>
        </authorList>
    </citation>
    <scope>NUCLEOTIDE SEQUENCE [LARGE SCALE GENOMIC DNA]</scope>
    <source>
        <strain evidence="6 7">DSM 14418</strain>
    </source>
</reference>
<gene>
    <name evidence="6" type="ORF">EDD32_1869</name>
</gene>
<dbReference type="InterPro" id="IPR025645">
    <property type="entry name" value="DUF4349"/>
</dbReference>
<evidence type="ECO:0000256" key="1">
    <source>
        <dbReference type="SAM" id="Coils"/>
    </source>
</evidence>
<keyword evidence="4" id="KW-0732">Signal</keyword>
<keyword evidence="3" id="KW-0472">Membrane</keyword>
<evidence type="ECO:0000256" key="2">
    <source>
        <dbReference type="SAM" id="MobiDB-lite"/>
    </source>
</evidence>
<feature type="chain" id="PRO_5039378989" evidence="4">
    <location>
        <begin position="25"/>
        <end position="332"/>
    </location>
</feature>
<feature type="compositionally biased region" description="Low complexity" evidence="2">
    <location>
        <begin position="287"/>
        <end position="305"/>
    </location>
</feature>
<feature type="domain" description="DUF4349" evidence="5">
    <location>
        <begin position="65"/>
        <end position="270"/>
    </location>
</feature>
<evidence type="ECO:0000313" key="7">
    <source>
        <dbReference type="Proteomes" id="UP000280726"/>
    </source>
</evidence>
<keyword evidence="3" id="KW-1133">Transmembrane helix</keyword>
<dbReference type="AlphaFoldDB" id="A0A3N4Z2B1"/>
<feature type="transmembrane region" description="Helical" evidence="3">
    <location>
        <begin position="246"/>
        <end position="275"/>
    </location>
</feature>
<feature type="coiled-coil region" evidence="1">
    <location>
        <begin position="182"/>
        <end position="209"/>
    </location>
</feature>
<feature type="compositionally biased region" description="Gly residues" evidence="2">
    <location>
        <begin position="33"/>
        <end position="49"/>
    </location>
</feature>